<evidence type="ECO:0000313" key="2">
    <source>
        <dbReference type="EMBL" id="CAK0876293.1"/>
    </source>
</evidence>
<feature type="region of interest" description="Disordered" evidence="1">
    <location>
        <begin position="43"/>
        <end position="186"/>
    </location>
</feature>
<sequence>MEAPRTEKPEGAKIPLTRINLRELPPGYSRDQVLSVPIRIQLRSQAPDLSEERRQLYKRLREDEEPESNATVAKKSSVKGEASATKAKSPEQILSLQEQGASTTPAPPPPPKAPASSAASSGSATAAGALASSKVLATSASPAVPAPVEKDASHIPAVRIAPAPRREPFPEALPPCEGQWGGDAEAEGAGAHCSQLLIGDVLAALGAPMSSLEGALDAPDSRPPF</sequence>
<proteinExistence type="predicted"/>
<evidence type="ECO:0008006" key="4">
    <source>
        <dbReference type="Google" id="ProtNLM"/>
    </source>
</evidence>
<keyword evidence="3" id="KW-1185">Reference proteome</keyword>
<reference evidence="2" key="1">
    <citation type="submission" date="2023-10" db="EMBL/GenBank/DDBJ databases">
        <authorList>
            <person name="Chen Y."/>
            <person name="Shah S."/>
            <person name="Dougan E. K."/>
            <person name="Thang M."/>
            <person name="Chan C."/>
        </authorList>
    </citation>
    <scope>NUCLEOTIDE SEQUENCE [LARGE SCALE GENOMIC DNA]</scope>
</reference>
<dbReference type="EMBL" id="CAUYUJ010017615">
    <property type="protein sequence ID" value="CAK0876293.1"/>
    <property type="molecule type" value="Genomic_DNA"/>
</dbReference>
<feature type="compositionally biased region" description="Low complexity" evidence="1">
    <location>
        <begin position="114"/>
        <end position="147"/>
    </location>
</feature>
<accession>A0ABN9VS60</accession>
<feature type="compositionally biased region" description="Basic and acidic residues" evidence="1">
    <location>
        <begin position="50"/>
        <end position="62"/>
    </location>
</feature>
<dbReference type="Proteomes" id="UP001189429">
    <property type="component" value="Unassembled WGS sequence"/>
</dbReference>
<gene>
    <name evidence="2" type="ORF">PCOR1329_LOCUS60721</name>
</gene>
<protein>
    <recommendedName>
        <fullName evidence="4">Centrosomal protein of 19 kDa</fullName>
    </recommendedName>
</protein>
<comment type="caution">
    <text evidence="2">The sequence shown here is derived from an EMBL/GenBank/DDBJ whole genome shotgun (WGS) entry which is preliminary data.</text>
</comment>
<organism evidence="2 3">
    <name type="scientific">Prorocentrum cordatum</name>
    <dbReference type="NCBI Taxonomy" id="2364126"/>
    <lineage>
        <taxon>Eukaryota</taxon>
        <taxon>Sar</taxon>
        <taxon>Alveolata</taxon>
        <taxon>Dinophyceae</taxon>
        <taxon>Prorocentrales</taxon>
        <taxon>Prorocentraceae</taxon>
        <taxon>Prorocentrum</taxon>
    </lineage>
</organism>
<name>A0ABN9VS60_9DINO</name>
<evidence type="ECO:0000256" key="1">
    <source>
        <dbReference type="SAM" id="MobiDB-lite"/>
    </source>
</evidence>
<evidence type="ECO:0000313" key="3">
    <source>
        <dbReference type="Proteomes" id="UP001189429"/>
    </source>
</evidence>